<sequence length="257" mass="28655">MTLPKKKSAISAPELLERNSAKLKDFIRQSPKPIVVEAQVNGSTVRALLDSGSRADFISSTVVDQLKIPVEALAKSQPVQLAVTGSQAMVNYLVTAEVRYNKIREQRRFDILNVDGYNLILGTPFLFQHKIMLGFTPSQVTVGSISSLPIVGEGVTVISSRAADLAEPHLERLRKELREYSSDICKDAIETPLPPLRAVNHVIPLIDESKVYPWRPSKCPDALRPLWQAKREACRKTGRWQFRSGSNAMPMLMLKKP</sequence>
<dbReference type="AlphaFoldDB" id="A0A4Y7Q3I3"/>
<keyword evidence="2" id="KW-1185">Reference proteome</keyword>
<dbReference type="STRING" id="50990.A0A4Y7Q3I3"/>
<evidence type="ECO:0000313" key="2">
    <source>
        <dbReference type="Proteomes" id="UP000294933"/>
    </source>
</evidence>
<dbReference type="OrthoDB" id="1750432at2759"/>
<evidence type="ECO:0000313" key="1">
    <source>
        <dbReference type="EMBL" id="TDL21788.1"/>
    </source>
</evidence>
<dbReference type="EMBL" id="ML170178">
    <property type="protein sequence ID" value="TDL21788.1"/>
    <property type="molecule type" value="Genomic_DNA"/>
</dbReference>
<reference evidence="1 2" key="1">
    <citation type="submission" date="2018-06" db="EMBL/GenBank/DDBJ databases">
        <title>A transcriptomic atlas of mushroom development highlights an independent origin of complex multicellularity.</title>
        <authorList>
            <consortium name="DOE Joint Genome Institute"/>
            <person name="Krizsan K."/>
            <person name="Almasi E."/>
            <person name="Merenyi Z."/>
            <person name="Sahu N."/>
            <person name="Viragh M."/>
            <person name="Koszo T."/>
            <person name="Mondo S."/>
            <person name="Kiss B."/>
            <person name="Balint B."/>
            <person name="Kues U."/>
            <person name="Barry K."/>
            <person name="Hegedus J.C."/>
            <person name="Henrissat B."/>
            <person name="Johnson J."/>
            <person name="Lipzen A."/>
            <person name="Ohm R."/>
            <person name="Nagy I."/>
            <person name="Pangilinan J."/>
            <person name="Yan J."/>
            <person name="Xiong Y."/>
            <person name="Grigoriev I.V."/>
            <person name="Hibbett D.S."/>
            <person name="Nagy L.G."/>
        </authorList>
    </citation>
    <scope>NUCLEOTIDE SEQUENCE [LARGE SCALE GENOMIC DNA]</scope>
    <source>
        <strain evidence="1 2">SZMC22713</strain>
    </source>
</reference>
<protein>
    <recommendedName>
        <fullName evidence="3">Peptidase A2 domain-containing protein</fullName>
    </recommendedName>
</protein>
<accession>A0A4Y7Q3I3</accession>
<dbReference type="Gene3D" id="2.40.70.10">
    <property type="entry name" value="Acid Proteases"/>
    <property type="match status" value="1"/>
</dbReference>
<dbReference type="Proteomes" id="UP000294933">
    <property type="component" value="Unassembled WGS sequence"/>
</dbReference>
<proteinExistence type="predicted"/>
<dbReference type="Pfam" id="PF13975">
    <property type="entry name" value="gag-asp_proteas"/>
    <property type="match status" value="1"/>
</dbReference>
<dbReference type="InterPro" id="IPR021109">
    <property type="entry name" value="Peptidase_aspartic_dom_sf"/>
</dbReference>
<organism evidence="1 2">
    <name type="scientific">Rickenella mellea</name>
    <dbReference type="NCBI Taxonomy" id="50990"/>
    <lineage>
        <taxon>Eukaryota</taxon>
        <taxon>Fungi</taxon>
        <taxon>Dikarya</taxon>
        <taxon>Basidiomycota</taxon>
        <taxon>Agaricomycotina</taxon>
        <taxon>Agaricomycetes</taxon>
        <taxon>Hymenochaetales</taxon>
        <taxon>Rickenellaceae</taxon>
        <taxon>Rickenella</taxon>
    </lineage>
</organism>
<dbReference type="VEuPathDB" id="FungiDB:BD410DRAFT_723781"/>
<evidence type="ECO:0008006" key="3">
    <source>
        <dbReference type="Google" id="ProtNLM"/>
    </source>
</evidence>
<feature type="non-terminal residue" evidence="1">
    <location>
        <position position="257"/>
    </location>
</feature>
<name>A0A4Y7Q3I3_9AGAM</name>
<dbReference type="SUPFAM" id="SSF50630">
    <property type="entry name" value="Acid proteases"/>
    <property type="match status" value="1"/>
</dbReference>
<dbReference type="CDD" id="cd00303">
    <property type="entry name" value="retropepsin_like"/>
    <property type="match status" value="1"/>
</dbReference>
<gene>
    <name evidence="1" type="ORF">BD410DRAFT_723781</name>
</gene>